<dbReference type="EMBL" id="JACANB010000005">
    <property type="protein sequence ID" value="MDM1696856.1"/>
    <property type="molecule type" value="Genomic_DNA"/>
</dbReference>
<proteinExistence type="predicted"/>
<keyword evidence="1" id="KW-0472">Membrane</keyword>
<name>A0AAW7DTE1_9GAMM</name>
<organism evidence="2 3">
    <name type="scientific">Thiopseudomonas alkaliphila</name>
    <dbReference type="NCBI Taxonomy" id="1697053"/>
    <lineage>
        <taxon>Bacteria</taxon>
        <taxon>Pseudomonadati</taxon>
        <taxon>Pseudomonadota</taxon>
        <taxon>Gammaproteobacteria</taxon>
        <taxon>Pseudomonadales</taxon>
        <taxon>Pseudomonadaceae</taxon>
        <taxon>Thiopseudomonas</taxon>
    </lineage>
</organism>
<evidence type="ECO:0000313" key="3">
    <source>
        <dbReference type="Proteomes" id="UP001173465"/>
    </source>
</evidence>
<protein>
    <submittedName>
        <fullName evidence="2">Uncharacterized protein</fullName>
    </submittedName>
</protein>
<gene>
    <name evidence="2" type="ORF">HX099_09330</name>
</gene>
<dbReference type="AlphaFoldDB" id="A0AAW7DTE1"/>
<accession>A0AAW7DTE1</accession>
<sequence length="148" mass="16122">MEANAGAKVAVAQLRQEYAAIRLIELDLFRVGILETIRLALLLETRTVRPYQLTSIKKPVLATALSALLIFELSGCGTLIYPERRGQSSGRIDPSVAILNGIGLLFWVVPGLMAFAIDFATGAIYLPSGRYSVAPEQLQRAIQEGRAH</sequence>
<reference evidence="2" key="1">
    <citation type="submission" date="2020-06" db="EMBL/GenBank/DDBJ databases">
        <authorList>
            <person name="Dong N."/>
        </authorList>
    </citation>
    <scope>NUCLEOTIDE SEQUENCE</scope>
    <source>
        <strain evidence="2">DF46-2-2</strain>
    </source>
</reference>
<reference evidence="2" key="2">
    <citation type="journal article" date="2022" name="Sci. Total Environ.">
        <title>Prevalence, transmission, and molecular epidemiology of tet(X)-positive bacteria among humans, animals, and environmental niches in China: An epidemiological, and genomic-based study.</title>
        <authorList>
            <person name="Dong N."/>
            <person name="Zeng Y."/>
            <person name="Cai C."/>
            <person name="Sun C."/>
            <person name="Lu J."/>
            <person name="Liu C."/>
            <person name="Zhou H."/>
            <person name="Sun Q."/>
            <person name="Shu L."/>
            <person name="Wang H."/>
            <person name="Wang Y."/>
            <person name="Wang S."/>
            <person name="Wu C."/>
            <person name="Chan E.W."/>
            <person name="Chen G."/>
            <person name="Shen Z."/>
            <person name="Chen S."/>
            <person name="Zhang R."/>
        </authorList>
    </citation>
    <scope>NUCLEOTIDE SEQUENCE</scope>
    <source>
        <strain evidence="2">DF46-2-2</strain>
    </source>
</reference>
<feature type="transmembrane region" description="Helical" evidence="1">
    <location>
        <begin position="102"/>
        <end position="126"/>
    </location>
</feature>
<evidence type="ECO:0000256" key="1">
    <source>
        <dbReference type="SAM" id="Phobius"/>
    </source>
</evidence>
<keyword evidence="1" id="KW-1133">Transmembrane helix</keyword>
<dbReference type="Proteomes" id="UP001173465">
    <property type="component" value="Unassembled WGS sequence"/>
</dbReference>
<evidence type="ECO:0000313" key="2">
    <source>
        <dbReference type="EMBL" id="MDM1696856.1"/>
    </source>
</evidence>
<keyword evidence="1" id="KW-0812">Transmembrane</keyword>
<comment type="caution">
    <text evidence="2">The sequence shown here is derived from an EMBL/GenBank/DDBJ whole genome shotgun (WGS) entry which is preliminary data.</text>
</comment>
<feature type="transmembrane region" description="Helical" evidence="1">
    <location>
        <begin position="60"/>
        <end position="81"/>
    </location>
</feature>